<dbReference type="InterPro" id="IPR059210">
    <property type="entry name" value="MADS4-like"/>
</dbReference>
<protein>
    <recommendedName>
        <fullName evidence="3">DUF4276 family protein</fullName>
    </recommendedName>
</protein>
<organism evidence="1 2">
    <name type="scientific">Gomphosphaeria aponina SAG 52.96 = DSM 107014</name>
    <dbReference type="NCBI Taxonomy" id="1521640"/>
    <lineage>
        <taxon>Bacteria</taxon>
        <taxon>Bacillati</taxon>
        <taxon>Cyanobacteriota</taxon>
        <taxon>Cyanophyceae</taxon>
        <taxon>Oscillatoriophycideae</taxon>
        <taxon>Chroococcales</taxon>
        <taxon>Gomphosphaeriaceae</taxon>
        <taxon>Gomphosphaeria</taxon>
    </lineage>
</organism>
<accession>A0A941GQH0</accession>
<comment type="caution">
    <text evidence="1">The sequence shown here is derived from an EMBL/GenBank/DDBJ whole genome shotgun (WGS) entry which is preliminary data.</text>
</comment>
<sequence>MKDLVVLGADNQQKAVIETLLLERYQSLGIRPLTKDNFKIFSHQYNDPGVYQEAGNFLSTFINQYQYALVIVDVAWEGTPGKNKIQAQIQNQLNKDWKNRSCTVVIDPELEIWVWSSSPEVFNILGTTETAARQLGEKHKFWEKDTPKPQQPKELMELVLKKARKPRSTAIFQKLAKEVSLKRCQDPSFKELVDQLQQWFPLSTGLKQKDVT</sequence>
<evidence type="ECO:0000313" key="2">
    <source>
        <dbReference type="Proteomes" id="UP000767446"/>
    </source>
</evidence>
<dbReference type="Proteomes" id="UP000767446">
    <property type="component" value="Unassembled WGS sequence"/>
</dbReference>
<name>A0A941GQH0_9CHRO</name>
<reference evidence="1" key="1">
    <citation type="submission" date="2021-02" db="EMBL/GenBank/DDBJ databases">
        <title>Metagenome analyses of Stigonema ocellatum DSM 106950, Chlorogloea purpurea SAG 13.99 and Gomphosphaeria aponina DSM 107014.</title>
        <authorList>
            <person name="Marter P."/>
            <person name="Huang S."/>
        </authorList>
    </citation>
    <scope>NUCLEOTIDE SEQUENCE</scope>
    <source>
        <strain evidence="1">JP213</strain>
    </source>
</reference>
<dbReference type="NCBIfam" id="NF047734">
    <property type="entry name" value="antiphage_MADS4"/>
    <property type="match status" value="1"/>
</dbReference>
<dbReference type="AlphaFoldDB" id="A0A941GQH0"/>
<evidence type="ECO:0000313" key="1">
    <source>
        <dbReference type="EMBL" id="MBR8827989.1"/>
    </source>
</evidence>
<gene>
    <name evidence="1" type="ORF">DSM107014_08830</name>
</gene>
<evidence type="ECO:0008006" key="3">
    <source>
        <dbReference type="Google" id="ProtNLM"/>
    </source>
</evidence>
<dbReference type="EMBL" id="JADQBC010000050">
    <property type="protein sequence ID" value="MBR8827989.1"/>
    <property type="molecule type" value="Genomic_DNA"/>
</dbReference>
<proteinExistence type="predicted"/>